<dbReference type="Proteomes" id="UP001163046">
    <property type="component" value="Unassembled WGS sequence"/>
</dbReference>
<dbReference type="OrthoDB" id="6224010at2759"/>
<protein>
    <recommendedName>
        <fullName evidence="3">COX assembly mitochondrial protein</fullName>
    </recommendedName>
</protein>
<comment type="similarity">
    <text evidence="1 3">Belongs to the CMC family.</text>
</comment>
<accession>A0A9W9Z6W7</accession>
<evidence type="ECO:0000256" key="1">
    <source>
        <dbReference type="ARBA" id="ARBA00007347"/>
    </source>
</evidence>
<keyword evidence="2" id="KW-1015">Disulfide bond</keyword>
<dbReference type="Pfam" id="PF08583">
    <property type="entry name" value="Cmc1"/>
    <property type="match status" value="1"/>
</dbReference>
<dbReference type="InterPro" id="IPR013892">
    <property type="entry name" value="Cyt_c_biogenesis_Cmc1-like"/>
</dbReference>
<reference evidence="4" key="1">
    <citation type="submission" date="2023-01" db="EMBL/GenBank/DDBJ databases">
        <title>Genome assembly of the deep-sea coral Lophelia pertusa.</title>
        <authorList>
            <person name="Herrera S."/>
            <person name="Cordes E."/>
        </authorList>
    </citation>
    <scope>NUCLEOTIDE SEQUENCE</scope>
    <source>
        <strain evidence="4">USNM1676648</strain>
        <tissue evidence="4">Polyp</tissue>
    </source>
</reference>
<evidence type="ECO:0000313" key="5">
    <source>
        <dbReference type="Proteomes" id="UP001163046"/>
    </source>
</evidence>
<sequence>MADVDADVLKDWMHQKAKLNCNSLVQAFLDCAQDRTISLAWTCRPEHKAMKQCMEGFYRRANFTKYRQEYLRTVKSK</sequence>
<organism evidence="4 5">
    <name type="scientific">Desmophyllum pertusum</name>
    <dbReference type="NCBI Taxonomy" id="174260"/>
    <lineage>
        <taxon>Eukaryota</taxon>
        <taxon>Metazoa</taxon>
        <taxon>Cnidaria</taxon>
        <taxon>Anthozoa</taxon>
        <taxon>Hexacorallia</taxon>
        <taxon>Scleractinia</taxon>
        <taxon>Caryophylliina</taxon>
        <taxon>Caryophylliidae</taxon>
        <taxon>Desmophyllum</taxon>
    </lineage>
</organism>
<keyword evidence="3" id="KW-0496">Mitochondrion</keyword>
<dbReference type="EMBL" id="MU826401">
    <property type="protein sequence ID" value="KAJ7376368.1"/>
    <property type="molecule type" value="Genomic_DNA"/>
</dbReference>
<name>A0A9W9Z6W7_9CNID</name>
<comment type="subcellular location">
    <subcellularLocation>
        <location evidence="3">Mitochondrion</location>
    </subcellularLocation>
</comment>
<evidence type="ECO:0000313" key="4">
    <source>
        <dbReference type="EMBL" id="KAJ7376368.1"/>
    </source>
</evidence>
<keyword evidence="5" id="KW-1185">Reference proteome</keyword>
<proteinExistence type="inferred from homology"/>
<dbReference type="AlphaFoldDB" id="A0A9W9Z6W7"/>
<evidence type="ECO:0000256" key="3">
    <source>
        <dbReference type="RuleBase" id="RU364104"/>
    </source>
</evidence>
<dbReference type="GO" id="GO:0005739">
    <property type="term" value="C:mitochondrion"/>
    <property type="evidence" value="ECO:0007669"/>
    <property type="project" value="UniProtKB-SubCell"/>
</dbReference>
<gene>
    <name evidence="4" type="ORF">OS493_035113</name>
</gene>
<evidence type="ECO:0000256" key="2">
    <source>
        <dbReference type="ARBA" id="ARBA00023157"/>
    </source>
</evidence>
<comment type="caution">
    <text evidence="4">The sequence shown here is derived from an EMBL/GenBank/DDBJ whole genome shotgun (WGS) entry which is preliminary data.</text>
</comment>